<evidence type="ECO:0000259" key="8">
    <source>
        <dbReference type="Pfam" id="PF02770"/>
    </source>
</evidence>
<dbReference type="SUPFAM" id="SSF47203">
    <property type="entry name" value="Acyl-CoA dehydrogenase C-terminal domain-like"/>
    <property type="match status" value="1"/>
</dbReference>
<dbReference type="Gene3D" id="2.40.110.10">
    <property type="entry name" value="Butyryl-CoA Dehydrogenase, subunit A, domain 2"/>
    <property type="match status" value="1"/>
</dbReference>
<dbReference type="RefSeq" id="WP_246567052.1">
    <property type="nucleotide sequence ID" value="NZ_CP076362.1"/>
</dbReference>
<evidence type="ECO:0000256" key="2">
    <source>
        <dbReference type="ARBA" id="ARBA00009347"/>
    </source>
</evidence>
<dbReference type="PANTHER" id="PTHR43727:SF2">
    <property type="entry name" value="GROUP IV DECARBOXYLASE"/>
    <property type="match status" value="1"/>
</dbReference>
<evidence type="ECO:0000313" key="11">
    <source>
        <dbReference type="Proteomes" id="UP000679352"/>
    </source>
</evidence>
<dbReference type="Gene3D" id="1.20.140.10">
    <property type="entry name" value="Butyryl-CoA Dehydrogenase, subunit A, domain 3"/>
    <property type="match status" value="1"/>
</dbReference>
<evidence type="ECO:0000256" key="6">
    <source>
        <dbReference type="PIRSR" id="PIRSR600183-50"/>
    </source>
</evidence>
<dbReference type="Gene3D" id="2.40.37.10">
    <property type="entry name" value="Lyase, Ornithine Decarboxylase, Chain A, domain 1"/>
    <property type="match status" value="1"/>
</dbReference>
<dbReference type="InterPro" id="IPR046373">
    <property type="entry name" value="Acyl-CoA_Oxase/DH_mid-dom_sf"/>
</dbReference>
<dbReference type="GO" id="GO:0016627">
    <property type="term" value="F:oxidoreductase activity, acting on the CH-CH group of donors"/>
    <property type="evidence" value="ECO:0007669"/>
    <property type="project" value="InterPro"/>
</dbReference>
<dbReference type="Pfam" id="PF00441">
    <property type="entry name" value="Acyl-CoA_dh_1"/>
    <property type="match status" value="1"/>
</dbReference>
<dbReference type="InterPro" id="IPR036250">
    <property type="entry name" value="AcylCo_DH-like_C"/>
</dbReference>
<dbReference type="Gene3D" id="3.20.20.10">
    <property type="entry name" value="Alanine racemase"/>
    <property type="match status" value="1"/>
</dbReference>
<evidence type="ECO:0000256" key="1">
    <source>
        <dbReference type="ARBA" id="ARBA00001933"/>
    </source>
</evidence>
<name>A0A975S3P3_9RHOB</name>
<dbReference type="SUPFAM" id="SSF56645">
    <property type="entry name" value="Acyl-CoA dehydrogenase NM domain-like"/>
    <property type="match status" value="1"/>
</dbReference>
<dbReference type="InterPro" id="IPR009100">
    <property type="entry name" value="AcylCoA_DH/oxidase_NM_dom_sf"/>
</dbReference>
<sequence>MNMPHRLTDTDLLHQTAARIGTPYFIYDAAILRDRIAQLRAALPAVDFFYSLKANPNLSVTRVLREQGVGCEVSSLLELETALAAGAAPGRIILVGPGKSEAELARATRLGIKAIIAESGDEIADIDAMAARQGVVQDVALRINPDFQSGGARLTMSGRATQFGIDQSNLGAVLADLATLQHVRLRGLHVYMGSRILSHEVVAENIRQILALARTVAPLLPAPLEFVDVGGGFGIPYHEGEAELDLIRLGQIATPEIARFTAEHPGTRVVIELGRYIAGPAGRFVTRIRRTKHSKGECFAVCDGGANVHSAAAGQGSFLRKSFPIRLLPARPGSAAEASDDLWHITGPLCTPQDIIGKSVLLCQRPEAGDLICVAQSGAYGPTASPTGFLGFGAPAEVMQDGTELTVVRHRDDVAERLRKQAPVTLALADPVAAPALHGTDTDEAADLHGTPFADPCLEALAPLGPLFRDTGNRLDRSPDAWVGLWQDPFARALITIGVPEACNGFPLSDTPLGRDSCPYGLHVAMVERLARFDASSILSMPGPSLSGGAVLAAGSAAQIERFFSAYRSGPQATFFAVTEPEAGSDASNGRTRLRRTAAGLVLNGQKMLVGGAKRADIGLVFCQMEDTGRPVLVMLDPHAAPETVQIDRLPTTGLRGADLCRLTFTDTPVAEDMILSSGDGRSLRDGLMSIGGVFERNRPMVAALALGSGRGILDLLDAKPGLAGRFGALRLGHTALLRQLARVIAAQEAGQPKLAEISRVKMQAVAFAEKVVEAAFEAAPAIMLADPELCRRARDVKAFEYMEGTTNIQTLNAYRSYTAGVGK</sequence>
<dbReference type="InterPro" id="IPR029066">
    <property type="entry name" value="PLP-binding_barrel"/>
</dbReference>
<gene>
    <name evidence="10" type="ORF">KM031_18460</name>
</gene>
<dbReference type="PRINTS" id="PR01182">
    <property type="entry name" value="ORNDCRBXLASE"/>
</dbReference>
<dbReference type="AlphaFoldDB" id="A0A975S3P3"/>
<dbReference type="GO" id="GO:0008836">
    <property type="term" value="F:diaminopimelate decarboxylase activity"/>
    <property type="evidence" value="ECO:0007669"/>
    <property type="project" value="TreeGrafter"/>
</dbReference>
<keyword evidence="3" id="KW-0285">Flavoprotein</keyword>
<dbReference type="InterPro" id="IPR009006">
    <property type="entry name" value="Ala_racemase/Decarboxylase_C"/>
</dbReference>
<dbReference type="KEGG" id="gfu:KM031_18460"/>
<dbReference type="GO" id="GO:0009089">
    <property type="term" value="P:lysine biosynthetic process via diaminopimelate"/>
    <property type="evidence" value="ECO:0007669"/>
    <property type="project" value="TreeGrafter"/>
</dbReference>
<keyword evidence="11" id="KW-1185">Reference proteome</keyword>
<evidence type="ECO:0000259" key="7">
    <source>
        <dbReference type="Pfam" id="PF00441"/>
    </source>
</evidence>
<evidence type="ECO:0000256" key="4">
    <source>
        <dbReference type="ARBA" id="ARBA00022827"/>
    </source>
</evidence>
<dbReference type="InterPro" id="IPR022644">
    <property type="entry name" value="De-COase2_N"/>
</dbReference>
<protein>
    <submittedName>
        <fullName evidence="10">Acyl-CoA dehydrogenase family protein</fullName>
    </submittedName>
</protein>
<dbReference type="PRINTS" id="PR01179">
    <property type="entry name" value="ODADCRBXLASE"/>
</dbReference>
<dbReference type="EMBL" id="CP076362">
    <property type="protein sequence ID" value="QWK92273.1"/>
    <property type="molecule type" value="Genomic_DNA"/>
</dbReference>
<comment type="similarity">
    <text evidence="2">Belongs to the acyl-CoA dehydrogenase family.</text>
</comment>
<evidence type="ECO:0000256" key="5">
    <source>
        <dbReference type="ARBA" id="ARBA00022898"/>
    </source>
</evidence>
<dbReference type="InterPro" id="IPR006091">
    <property type="entry name" value="Acyl-CoA_Oxase/DH_mid-dom"/>
</dbReference>
<comment type="cofactor">
    <cofactor evidence="1 6">
        <name>pyridoxal 5'-phosphate</name>
        <dbReference type="ChEBI" id="CHEBI:597326"/>
    </cofactor>
</comment>
<dbReference type="PANTHER" id="PTHR43727">
    <property type="entry name" value="DIAMINOPIMELATE DECARBOXYLASE"/>
    <property type="match status" value="1"/>
</dbReference>
<proteinExistence type="inferred from homology"/>
<evidence type="ECO:0000259" key="9">
    <source>
        <dbReference type="Pfam" id="PF02784"/>
    </source>
</evidence>
<reference evidence="10" key="1">
    <citation type="submission" date="2021-06" db="EMBL/GenBank/DDBJ databases">
        <authorList>
            <person name="Lee C.-S."/>
            <person name="Jin L."/>
        </authorList>
    </citation>
    <scope>NUCLEOTIDE SEQUENCE</scope>
    <source>
        <strain evidence="10">Con5</strain>
        <plasmid evidence="10">p1</plasmid>
    </source>
</reference>
<accession>A0A975S3P3</accession>
<dbReference type="SUPFAM" id="SSF50621">
    <property type="entry name" value="Alanine racemase C-terminal domain-like"/>
    <property type="match status" value="1"/>
</dbReference>
<feature type="active site" description="Proton donor" evidence="6">
    <location>
        <position position="350"/>
    </location>
</feature>
<keyword evidence="4" id="KW-0274">FAD</keyword>
<dbReference type="InterPro" id="IPR002433">
    <property type="entry name" value="Orn_de-COase"/>
</dbReference>
<organism evidence="10 11">
    <name type="scientific">Gemmobacter fulvus</name>
    <dbReference type="NCBI Taxonomy" id="2840474"/>
    <lineage>
        <taxon>Bacteria</taxon>
        <taxon>Pseudomonadati</taxon>
        <taxon>Pseudomonadota</taxon>
        <taxon>Alphaproteobacteria</taxon>
        <taxon>Rhodobacterales</taxon>
        <taxon>Paracoccaceae</taxon>
        <taxon>Gemmobacter</taxon>
    </lineage>
</organism>
<dbReference type="InterPro" id="IPR000183">
    <property type="entry name" value="Orn/DAP/Arg_de-COase"/>
</dbReference>
<dbReference type="GO" id="GO:0006596">
    <property type="term" value="P:polyamine biosynthetic process"/>
    <property type="evidence" value="ECO:0007669"/>
    <property type="project" value="InterPro"/>
</dbReference>
<evidence type="ECO:0000256" key="3">
    <source>
        <dbReference type="ARBA" id="ARBA00022630"/>
    </source>
</evidence>
<dbReference type="Proteomes" id="UP000679352">
    <property type="component" value="Plasmid p1"/>
</dbReference>
<dbReference type="InterPro" id="IPR009075">
    <property type="entry name" value="AcylCo_DH/oxidase_C"/>
</dbReference>
<evidence type="ECO:0000313" key="10">
    <source>
        <dbReference type="EMBL" id="QWK92273.1"/>
    </source>
</evidence>
<keyword evidence="10" id="KW-0614">Plasmid</keyword>
<feature type="domain" description="Orn/DAP/Arg decarboxylase 2 N-terminal" evidence="9">
    <location>
        <begin position="32"/>
        <end position="278"/>
    </location>
</feature>
<dbReference type="Pfam" id="PF02784">
    <property type="entry name" value="Orn_Arg_deC_N"/>
    <property type="match status" value="1"/>
</dbReference>
<keyword evidence="5 6" id="KW-0663">Pyridoxal phosphate</keyword>
<feature type="domain" description="Acyl-CoA dehydrogenase/oxidase C-terminal" evidence="7">
    <location>
        <begin position="687"/>
        <end position="816"/>
    </location>
</feature>
<dbReference type="SUPFAM" id="SSF51419">
    <property type="entry name" value="PLP-binding barrel"/>
    <property type="match status" value="1"/>
</dbReference>
<dbReference type="CDD" id="cd06839">
    <property type="entry name" value="PLPDE_III_Btrk_like"/>
    <property type="match status" value="1"/>
</dbReference>
<feature type="modified residue" description="N6-(pyridoxal phosphate)lysine" evidence="6">
    <location>
        <position position="53"/>
    </location>
</feature>
<dbReference type="Pfam" id="PF02770">
    <property type="entry name" value="Acyl-CoA_dh_M"/>
    <property type="match status" value="1"/>
</dbReference>
<feature type="domain" description="Acyl-CoA oxidase/dehydrogenase middle" evidence="8">
    <location>
        <begin position="576"/>
        <end position="667"/>
    </location>
</feature>
<geneLocation type="plasmid" evidence="10 11">
    <name>p1</name>
</geneLocation>